<evidence type="ECO:0000313" key="3">
    <source>
        <dbReference type="Proteomes" id="UP000008637"/>
    </source>
</evidence>
<dbReference type="HOGENOM" id="CLU_087258_1_0_14"/>
<organism evidence="2 3">
    <name type="scientific">Mycoplasma haemofelis (strain Langford 1)</name>
    <name type="common">Haemobartonella felis</name>
    <dbReference type="NCBI Taxonomy" id="941640"/>
    <lineage>
        <taxon>Bacteria</taxon>
        <taxon>Bacillati</taxon>
        <taxon>Mycoplasmatota</taxon>
        <taxon>Mollicutes</taxon>
        <taxon>Mycoplasmataceae</taxon>
        <taxon>Mycoplasma</taxon>
    </lineage>
</organism>
<keyword evidence="3" id="KW-1185">Reference proteome</keyword>
<proteinExistence type="predicted"/>
<gene>
    <name evidence="2" type="ordered locus">HF1_01580</name>
</gene>
<evidence type="ECO:0000313" key="2">
    <source>
        <dbReference type="EMBL" id="CBY92166.1"/>
    </source>
</evidence>
<reference evidence="2 3" key="1">
    <citation type="journal article" date="2011" name="J. Bacteriol.">
        <title>Complete genome sequence of Mycoplasma haemofelis, a hemotropic mycoplasma.</title>
        <authorList>
            <person name="Barker E.N."/>
            <person name="Helps C.R."/>
            <person name="Peters I.R."/>
            <person name="Darby A.C."/>
            <person name="Radford A.D."/>
            <person name="Tasker S."/>
        </authorList>
    </citation>
    <scope>NUCLEOTIDE SEQUENCE [LARGE SCALE GENOMIC DNA]</scope>
    <source>
        <strain evidence="2 3">Langford 1</strain>
    </source>
</reference>
<evidence type="ECO:0000256" key="1">
    <source>
        <dbReference type="SAM" id="MobiDB-lite"/>
    </source>
</evidence>
<accession>E8ZKK0</accession>
<feature type="region of interest" description="Disordered" evidence="1">
    <location>
        <begin position="1"/>
        <end position="20"/>
    </location>
</feature>
<dbReference type="AlphaFoldDB" id="E8ZKK0"/>
<dbReference type="EMBL" id="FR773153">
    <property type="protein sequence ID" value="CBY92166.1"/>
    <property type="molecule type" value="Genomic_DNA"/>
</dbReference>
<protein>
    <submittedName>
        <fullName evidence="2">Uncharacterized protein</fullName>
    </submittedName>
</protein>
<name>E8ZKK0_MYCHL</name>
<dbReference type="Proteomes" id="UP000008637">
    <property type="component" value="Chromosome"/>
</dbReference>
<dbReference type="OrthoDB" id="9836236at2"/>
<dbReference type="KEGG" id="mha:HF1_01580"/>
<sequence length="184" mass="20228">MTSAAKIAAGLTGATGTAGLGVGGVYLSSKEDIFSKVKDDVLGTGEEFNPSWKSQFEKLSSENGKIPEDLKKLKSITEENKQISAIKGWCSESYKVTYKSSFSKGKEDLLRVVKKYCIQSIQEKITDAKLIDKKSNGKDTDFKSKYQELNSHKDTDGALDSTLKALKEGYSQDSSQSKWTELET</sequence>